<accession>A0A0F8X280</accession>
<dbReference type="Gene3D" id="3.80.10.10">
    <property type="entry name" value="Ribonuclease Inhibitor"/>
    <property type="match status" value="3"/>
</dbReference>
<proteinExistence type="predicted"/>
<dbReference type="PANTHER" id="PTHR46652">
    <property type="entry name" value="LEUCINE-RICH REPEAT AND IQ DOMAIN-CONTAINING PROTEIN 1-RELATED"/>
    <property type="match status" value="1"/>
</dbReference>
<dbReference type="PANTHER" id="PTHR46652:SF8">
    <property type="entry name" value="LEUCINE RICH REPEAT CONTAINING 23"/>
    <property type="match status" value="1"/>
</dbReference>
<organism evidence="3">
    <name type="scientific">marine sediment metagenome</name>
    <dbReference type="NCBI Taxonomy" id="412755"/>
    <lineage>
        <taxon>unclassified sequences</taxon>
        <taxon>metagenomes</taxon>
        <taxon>ecological metagenomes</taxon>
    </lineage>
</organism>
<gene>
    <name evidence="3" type="ORF">LCGC14_3079700</name>
</gene>
<protein>
    <recommendedName>
        <fullName evidence="4">Leucine-rich repeat domain-containing protein</fullName>
    </recommendedName>
</protein>
<comment type="caution">
    <text evidence="3">The sequence shown here is derived from an EMBL/GenBank/DDBJ whole genome shotgun (WGS) entry which is preliminary data.</text>
</comment>
<sequence length="349" mass="37636">ALTTVSELQGMPQLLDVDLFGNDGIYCLELDALEAGLPQTSINRPQTCASKPLTAISFVDNQLRDCVLSTGPNYVEDMTNLVCNNLGITELSGIEMLPYLEFLDLRDNALTTLSALQGLSALMDINLDGNDAIYCLDLDALEAALPNATVLRPQSCASKPLTAISFADQQLDSCVQNSGSQYVEEVFSLSCDGWSISQLGGIDELVELESLDLAYSDLTIVSELQGMSNLIDINLYGNDGIYCLELDALEVALPEAGITRPLSCAFKPLTVISFADLQLHNCVQNSGSQYVEDLLGLSCGGENITQLGGIEELERLEFLYLHDNALTTVSELQGMPQLLDVDLFGNDGI</sequence>
<keyword evidence="1" id="KW-0433">Leucine-rich repeat</keyword>
<name>A0A0F8X280_9ZZZZ</name>
<dbReference type="InterPro" id="IPR050836">
    <property type="entry name" value="SDS22/Internalin_LRR"/>
</dbReference>
<feature type="non-terminal residue" evidence="3">
    <location>
        <position position="1"/>
    </location>
</feature>
<dbReference type="InterPro" id="IPR032675">
    <property type="entry name" value="LRR_dom_sf"/>
</dbReference>
<dbReference type="PROSITE" id="PS51450">
    <property type="entry name" value="LRR"/>
    <property type="match status" value="2"/>
</dbReference>
<dbReference type="InterPro" id="IPR001611">
    <property type="entry name" value="Leu-rich_rpt"/>
</dbReference>
<evidence type="ECO:0000256" key="2">
    <source>
        <dbReference type="ARBA" id="ARBA00022737"/>
    </source>
</evidence>
<evidence type="ECO:0000313" key="3">
    <source>
        <dbReference type="EMBL" id="KKK54930.1"/>
    </source>
</evidence>
<keyword evidence="2" id="KW-0677">Repeat</keyword>
<reference evidence="3" key="1">
    <citation type="journal article" date="2015" name="Nature">
        <title>Complex archaea that bridge the gap between prokaryotes and eukaryotes.</title>
        <authorList>
            <person name="Spang A."/>
            <person name="Saw J.H."/>
            <person name="Jorgensen S.L."/>
            <person name="Zaremba-Niedzwiedzka K."/>
            <person name="Martijn J."/>
            <person name="Lind A.E."/>
            <person name="van Eijk R."/>
            <person name="Schleper C."/>
            <person name="Guy L."/>
            <person name="Ettema T.J."/>
        </authorList>
    </citation>
    <scope>NUCLEOTIDE SEQUENCE</scope>
</reference>
<dbReference type="EMBL" id="LAZR01065743">
    <property type="protein sequence ID" value="KKK54930.1"/>
    <property type="molecule type" value="Genomic_DNA"/>
</dbReference>
<dbReference type="SUPFAM" id="SSF52058">
    <property type="entry name" value="L domain-like"/>
    <property type="match status" value="1"/>
</dbReference>
<dbReference type="AlphaFoldDB" id="A0A0F8X280"/>
<evidence type="ECO:0008006" key="4">
    <source>
        <dbReference type="Google" id="ProtNLM"/>
    </source>
</evidence>
<feature type="non-terminal residue" evidence="3">
    <location>
        <position position="349"/>
    </location>
</feature>
<evidence type="ECO:0000256" key="1">
    <source>
        <dbReference type="ARBA" id="ARBA00022614"/>
    </source>
</evidence>